<dbReference type="Proteomes" id="UP000475325">
    <property type="component" value="Unassembled WGS sequence"/>
</dbReference>
<organism evidence="1 2">
    <name type="scientific">Orbilia oligospora</name>
    <name type="common">Nematode-trapping fungus</name>
    <name type="synonym">Arthrobotrys oligospora</name>
    <dbReference type="NCBI Taxonomy" id="2813651"/>
    <lineage>
        <taxon>Eukaryota</taxon>
        <taxon>Fungi</taxon>
        <taxon>Dikarya</taxon>
        <taxon>Ascomycota</taxon>
        <taxon>Pezizomycotina</taxon>
        <taxon>Orbiliomycetes</taxon>
        <taxon>Orbiliales</taxon>
        <taxon>Orbiliaceae</taxon>
        <taxon>Orbilia</taxon>
    </lineage>
</organism>
<reference evidence="1 2" key="1">
    <citation type="submission" date="2019-06" db="EMBL/GenBank/DDBJ databases">
        <authorList>
            <person name="Palmer J.M."/>
        </authorList>
    </citation>
    <scope>NUCLEOTIDE SEQUENCE [LARGE SCALE GENOMIC DNA]</scope>
    <source>
        <strain evidence="1 2">TWF102</strain>
    </source>
</reference>
<name>A0A7C8JNG7_ORBOL</name>
<comment type="caution">
    <text evidence="1">The sequence shown here is derived from an EMBL/GenBank/DDBJ whole genome shotgun (WGS) entry which is preliminary data.</text>
</comment>
<accession>A0A7C8JNG7</accession>
<evidence type="ECO:0000313" key="2">
    <source>
        <dbReference type="Proteomes" id="UP000475325"/>
    </source>
</evidence>
<proteinExistence type="predicted"/>
<dbReference type="AlphaFoldDB" id="A0A7C8JNG7"/>
<evidence type="ECO:0000313" key="1">
    <source>
        <dbReference type="EMBL" id="KAF3103972.1"/>
    </source>
</evidence>
<gene>
    <name evidence="1" type="ORF">TWF102_003355</name>
</gene>
<protein>
    <submittedName>
        <fullName evidence="1">Uncharacterized protein</fullName>
    </submittedName>
</protein>
<dbReference type="EMBL" id="WIQW01000017">
    <property type="protein sequence ID" value="KAF3103972.1"/>
    <property type="molecule type" value="Genomic_DNA"/>
</dbReference>
<sequence>MHTAADEVSSAPLHWALQGICRQVEGLEALKTNVSSLLRIISALVWDVAYNLPSGKVLSLFSCITESFLGIRLCQLVSNGWKGIGICLSISDHIDFEGLHISVLIARTLERQSKTGSPNVISQGRDPSFERKQIREIKYEM</sequence>